<dbReference type="Pfam" id="PF22244">
    <property type="entry name" value="GCE_fung"/>
    <property type="match status" value="1"/>
</dbReference>
<dbReference type="RefSeq" id="WP_375556176.1">
    <property type="nucleotide sequence ID" value="NZ_JBBVGT010000002.1"/>
</dbReference>
<organism evidence="6 7">
    <name type="scientific">Albibacterium profundi</name>
    <dbReference type="NCBI Taxonomy" id="3134906"/>
    <lineage>
        <taxon>Bacteria</taxon>
        <taxon>Pseudomonadati</taxon>
        <taxon>Bacteroidota</taxon>
        <taxon>Sphingobacteriia</taxon>
        <taxon>Sphingobacteriales</taxon>
        <taxon>Sphingobacteriaceae</taxon>
        <taxon>Albibacterium</taxon>
    </lineage>
</organism>
<evidence type="ECO:0000259" key="5">
    <source>
        <dbReference type="Pfam" id="PF22244"/>
    </source>
</evidence>
<dbReference type="Gene3D" id="3.40.50.1820">
    <property type="entry name" value="alpha/beta hydrolase"/>
    <property type="match status" value="2"/>
</dbReference>
<evidence type="ECO:0000313" key="6">
    <source>
        <dbReference type="EMBL" id="MFB5944612.1"/>
    </source>
</evidence>
<evidence type="ECO:0000259" key="4">
    <source>
        <dbReference type="Pfam" id="PF12146"/>
    </source>
</evidence>
<dbReference type="SUPFAM" id="SSF53474">
    <property type="entry name" value="alpha/beta-Hydrolases"/>
    <property type="match status" value="2"/>
</dbReference>
<evidence type="ECO:0000256" key="2">
    <source>
        <dbReference type="ARBA" id="ARBA00022729"/>
    </source>
</evidence>
<keyword evidence="7" id="KW-1185">Reference proteome</keyword>
<sequence length="786" mass="90497">MMIRWISVFLIWNCLVADCLAQDSLKRKQEYLQQILEINIDQRFRANTRRVSVEDSTWMDWLQRTGELPPDFSKMRTVPNLPDPLIRYEEGEAHRIRSVDEWRKQRDWIKAQYQHWVSGVAPPAPGNVIANVLSDKTQEDGTRVQMIELNFGPNQQAKMTVELIIPDREGPMPVFMTQWNHRDWAQLAVKRGYIGCVYAGADLKDDTDPYMFLYPDYDFSLLMRRAWGASRVVDYLYTRDEVNKDQIAITGHSRNGKQSLWAAAFDERISAVVSSSSSTGGDMPWRYSDPQYASETLDYVMAWNGHWFHPRLRFFSGREGKLPIDQNSLAALIAPRPLLFHYSIVERGLNSWSNEQNYYSVKTVYDFLGASDHIGVLTRMGPHSVAARDVEQTIDFLDIQFGRLSLDWENELYYPYNYAVWEKSHADQVRDAARIEPVRLRDQYSNLDQFEADKERILKNLNWILGDEPSGVRAQDVGSWTPPKRDWIYSINPEPEVRGAEKIYLGPYSATGDHVPAVLYCPADKSGEFITQKNGKMPVIIYLHQYAYSTGFVKGHDRGGRRETRDLFESLVKRGFAVMAIDMYGFGTRIWEAKHFYDRYPNWSKMGKMIRDVRGTIDAVEDLDYLDDQRVYLLGNTIGGSVSLMTAALDDRVAGVATVAAFSPWRASEPEHPSISNYSHLYGFIPRLGAFVDRPQEVPLDFGEILAVIAPKPVFLIAPQLDRHTDLPALKDMLQPVKRLYRTYEFPDRITTLYPADVINRLPRELHDTVGEFFSGLLEDEEKSQP</sequence>
<dbReference type="Pfam" id="PF12146">
    <property type="entry name" value="Hydrolase_4"/>
    <property type="match status" value="1"/>
</dbReference>
<feature type="domain" description="4-O-methyl-glucuronoyl methylesterase-like" evidence="5">
    <location>
        <begin position="156"/>
        <end position="369"/>
    </location>
</feature>
<dbReference type="EMBL" id="JBBVGT010000002">
    <property type="protein sequence ID" value="MFB5944612.1"/>
    <property type="molecule type" value="Genomic_DNA"/>
</dbReference>
<dbReference type="InterPro" id="IPR029058">
    <property type="entry name" value="AB_hydrolase_fold"/>
</dbReference>
<dbReference type="InterPro" id="IPR022742">
    <property type="entry name" value="Hydrolase_4"/>
</dbReference>
<keyword evidence="1" id="KW-0719">Serine esterase</keyword>
<dbReference type="InterPro" id="IPR050261">
    <property type="entry name" value="FrsA_esterase"/>
</dbReference>
<evidence type="ECO:0000256" key="3">
    <source>
        <dbReference type="ARBA" id="ARBA00022801"/>
    </source>
</evidence>
<feature type="domain" description="Serine aminopeptidase S33" evidence="4">
    <location>
        <begin position="565"/>
        <end position="663"/>
    </location>
</feature>
<evidence type="ECO:0000313" key="7">
    <source>
        <dbReference type="Proteomes" id="UP001580928"/>
    </source>
</evidence>
<dbReference type="InterPro" id="IPR054579">
    <property type="entry name" value="GCE-like_dom"/>
</dbReference>
<evidence type="ECO:0000256" key="1">
    <source>
        <dbReference type="ARBA" id="ARBA00022487"/>
    </source>
</evidence>
<dbReference type="GO" id="GO:0016787">
    <property type="term" value="F:hydrolase activity"/>
    <property type="evidence" value="ECO:0007669"/>
    <property type="project" value="UniProtKB-KW"/>
</dbReference>
<gene>
    <name evidence="6" type="ORF">WKR92_02075</name>
</gene>
<dbReference type="Proteomes" id="UP001580928">
    <property type="component" value="Unassembled WGS sequence"/>
</dbReference>
<protein>
    <submittedName>
        <fullName evidence="6">Alpha/beta fold hydrolase</fullName>
    </submittedName>
</protein>
<name>A0ABV5CAN2_9SPHI</name>
<comment type="caution">
    <text evidence="6">The sequence shown here is derived from an EMBL/GenBank/DDBJ whole genome shotgun (WGS) entry which is preliminary data.</text>
</comment>
<dbReference type="PANTHER" id="PTHR22946">
    <property type="entry name" value="DIENELACTONE HYDROLASE DOMAIN-CONTAINING PROTEIN-RELATED"/>
    <property type="match status" value="1"/>
</dbReference>
<keyword evidence="3 6" id="KW-0378">Hydrolase</keyword>
<keyword evidence="2" id="KW-0732">Signal</keyword>
<proteinExistence type="predicted"/>
<accession>A0ABV5CAN2</accession>
<dbReference type="PANTHER" id="PTHR22946:SF9">
    <property type="entry name" value="POLYKETIDE TRANSFERASE AF380"/>
    <property type="match status" value="1"/>
</dbReference>
<reference evidence="6 7" key="1">
    <citation type="submission" date="2024-04" db="EMBL/GenBank/DDBJ databases">
        <title>Albibacterium profundi sp. nov., isolated from sediment of the Challenger Deep of Mariana Trench.</title>
        <authorList>
            <person name="Wang Y."/>
        </authorList>
    </citation>
    <scope>NUCLEOTIDE SEQUENCE [LARGE SCALE GENOMIC DNA]</scope>
    <source>
        <strain evidence="6 7">RHL897</strain>
    </source>
</reference>